<protein>
    <submittedName>
        <fullName evidence="1">Integrase</fullName>
    </submittedName>
</protein>
<proteinExistence type="predicted"/>
<evidence type="ECO:0000313" key="2">
    <source>
        <dbReference type="Proteomes" id="UP000294360"/>
    </source>
</evidence>
<dbReference type="KEGG" id="mtun:MTUNDRAET4_0925"/>
<gene>
    <name evidence="1" type="ORF">MTUNDRAET4_0925</name>
</gene>
<reference evidence="1 2" key="1">
    <citation type="submission" date="2019-03" db="EMBL/GenBank/DDBJ databases">
        <authorList>
            <person name="Kox A.R. M."/>
        </authorList>
    </citation>
    <scope>NUCLEOTIDE SEQUENCE [LARGE SCALE GENOMIC DNA]</scope>
    <source>
        <strain evidence="1">MTUNDRAET4 annotated genome</strain>
    </source>
</reference>
<name>A0A4U8Z0F2_METTU</name>
<evidence type="ECO:0000313" key="1">
    <source>
        <dbReference type="EMBL" id="VFU07818.1"/>
    </source>
</evidence>
<organism evidence="1 2">
    <name type="scientific">Methylocella tundrae</name>
    <dbReference type="NCBI Taxonomy" id="227605"/>
    <lineage>
        <taxon>Bacteria</taxon>
        <taxon>Pseudomonadati</taxon>
        <taxon>Pseudomonadota</taxon>
        <taxon>Alphaproteobacteria</taxon>
        <taxon>Hyphomicrobiales</taxon>
        <taxon>Beijerinckiaceae</taxon>
        <taxon>Methylocella</taxon>
    </lineage>
</organism>
<dbReference type="Proteomes" id="UP000294360">
    <property type="component" value="Chromosome"/>
</dbReference>
<dbReference type="AlphaFoldDB" id="A0A4U8Z0F2"/>
<accession>A0A4U8Z0F2</accession>
<dbReference type="EMBL" id="LR536450">
    <property type="protein sequence ID" value="VFU07818.1"/>
    <property type="molecule type" value="Genomic_DNA"/>
</dbReference>
<sequence>MLLKHAVAISMDGKGAAWRDNVLVERLMAQRQI</sequence>